<protein>
    <submittedName>
        <fullName evidence="1">Uncharacterized protein</fullName>
    </submittedName>
</protein>
<evidence type="ECO:0000313" key="1">
    <source>
        <dbReference type="EMBL" id="KLU22232.1"/>
    </source>
</evidence>
<reference evidence="1 2" key="1">
    <citation type="journal article" date="2015" name="Genome Announc.">
        <title>Draft Genome Sequence of Burkholderia sp. Strain PML1(12), an Ectomycorrhizosphere-Inhabiting Bacterium with Effective Mineral-Weathering Ability.</title>
        <authorList>
            <person name="Uroz S."/>
            <person name="Oger P."/>
        </authorList>
    </citation>
    <scope>NUCLEOTIDE SEQUENCE [LARGE SCALE GENOMIC DNA]</scope>
    <source>
        <strain evidence="2">PML1(12)</strain>
    </source>
</reference>
<gene>
    <name evidence="1" type="ORF">EOS_31535</name>
</gene>
<keyword evidence="2" id="KW-1185">Reference proteome</keyword>
<dbReference type="PATRIC" id="fig|908627.4.peg.7035"/>
<dbReference type="AlphaFoldDB" id="A0A0J1CNG1"/>
<dbReference type="OrthoDB" id="9029504at2"/>
<dbReference type="EMBL" id="AEJF01000185">
    <property type="protein sequence ID" value="KLU22232.1"/>
    <property type="molecule type" value="Genomic_DNA"/>
</dbReference>
<sequence>MKTEFPEWVPATITNELVRIEGAPGIYTQSDLACARRLVFSEQMRGFYADSWFRCWRSPECWSIWFNYAWHAASYEYDAGREAKRKHIDAMNALRQHLQAAARAMDAVDAAREDSPLTAPLEFADVFRLVPIAAQESARRGVAYRYDSHIRQRIERATSGYDLRYVPNASDLLHALSSLTESWLDNTDSNWGDSVERAAMTSRQAMPVPQYVRWFDEQMAGYGWTLEEQLADDQFPLASPVFETNHKVPDRLMAIQYCVATGLPPMEGFVDRIRKAREGSGRGAADNDV</sequence>
<organism evidence="1 2">
    <name type="scientific">Caballeronia mineralivorans PML1(12)</name>
    <dbReference type="NCBI Taxonomy" id="908627"/>
    <lineage>
        <taxon>Bacteria</taxon>
        <taxon>Pseudomonadati</taxon>
        <taxon>Pseudomonadota</taxon>
        <taxon>Betaproteobacteria</taxon>
        <taxon>Burkholderiales</taxon>
        <taxon>Burkholderiaceae</taxon>
        <taxon>Caballeronia</taxon>
    </lineage>
</organism>
<accession>A0A0J1CNG1</accession>
<comment type="caution">
    <text evidence="1">The sequence shown here is derived from an EMBL/GenBank/DDBJ whole genome shotgun (WGS) entry which is preliminary data.</text>
</comment>
<dbReference type="Proteomes" id="UP000035963">
    <property type="component" value="Unassembled WGS sequence"/>
</dbReference>
<dbReference type="RefSeq" id="WP_047896130.1">
    <property type="nucleotide sequence ID" value="NZ_AEJF01000185.1"/>
</dbReference>
<proteinExistence type="predicted"/>
<evidence type="ECO:0000313" key="2">
    <source>
        <dbReference type="Proteomes" id="UP000035963"/>
    </source>
</evidence>
<name>A0A0J1CNG1_9BURK</name>